<dbReference type="PANTHER" id="PTHR11088">
    <property type="entry name" value="TRNA DIMETHYLALLYLTRANSFERASE"/>
    <property type="match status" value="1"/>
</dbReference>
<name>A0AAU0UQ70_9FIRM</name>
<keyword evidence="8 10" id="KW-0460">Magnesium</keyword>
<comment type="cofactor">
    <cofactor evidence="1 10">
        <name>Mg(2+)</name>
        <dbReference type="ChEBI" id="CHEBI:18420"/>
    </cofactor>
</comment>
<dbReference type="EC" id="2.5.1.75" evidence="10"/>
<evidence type="ECO:0000256" key="4">
    <source>
        <dbReference type="ARBA" id="ARBA00022679"/>
    </source>
</evidence>
<dbReference type="GO" id="GO:0005524">
    <property type="term" value="F:ATP binding"/>
    <property type="evidence" value="ECO:0007669"/>
    <property type="project" value="UniProtKB-UniRule"/>
</dbReference>
<dbReference type="InterPro" id="IPR027417">
    <property type="entry name" value="P-loop_NTPase"/>
</dbReference>
<dbReference type="Pfam" id="PF01715">
    <property type="entry name" value="IPPT"/>
    <property type="match status" value="1"/>
</dbReference>
<feature type="site" description="Interaction with substrate tRNA" evidence="10">
    <location>
        <position position="129"/>
    </location>
</feature>
<evidence type="ECO:0000313" key="14">
    <source>
        <dbReference type="EMBL" id="WRO22364.1"/>
    </source>
</evidence>
<evidence type="ECO:0000256" key="2">
    <source>
        <dbReference type="ARBA" id="ARBA00003213"/>
    </source>
</evidence>
<evidence type="ECO:0000256" key="8">
    <source>
        <dbReference type="ARBA" id="ARBA00022842"/>
    </source>
</evidence>
<feature type="site" description="Interaction with substrate tRNA" evidence="10">
    <location>
        <position position="106"/>
    </location>
</feature>
<evidence type="ECO:0000256" key="13">
    <source>
        <dbReference type="RuleBase" id="RU003785"/>
    </source>
</evidence>
<evidence type="ECO:0000256" key="12">
    <source>
        <dbReference type="RuleBase" id="RU003784"/>
    </source>
</evidence>
<dbReference type="EMBL" id="CP121694">
    <property type="protein sequence ID" value="WRO22364.1"/>
    <property type="molecule type" value="Genomic_DNA"/>
</dbReference>
<keyword evidence="15" id="KW-1185">Reference proteome</keyword>
<gene>
    <name evidence="10 14" type="primary">miaA</name>
    <name evidence="14" type="ORF">MFMK1_002193</name>
</gene>
<feature type="binding site" evidence="10">
    <location>
        <begin position="10"/>
        <end position="17"/>
    </location>
    <ligand>
        <name>ATP</name>
        <dbReference type="ChEBI" id="CHEBI:30616"/>
    </ligand>
</feature>
<evidence type="ECO:0000256" key="6">
    <source>
        <dbReference type="ARBA" id="ARBA00022741"/>
    </source>
</evidence>
<comment type="similarity">
    <text evidence="3 10 13">Belongs to the IPP transferase family.</text>
</comment>
<sequence length="313" mass="35952">MRLPLAAIVGPTAVGKSAVAVEVADRLNGEIVSADSMQVYRQMDIGTAKISADEMIATGGRLIPHHLINVVSPDEDYSVARYQQDARTLIREVNSRNELPILVGGTGLYVQSVIDPYHFGKEPGDKNIRNKIRTKIKIEGLDKIHQELREVDPQAGEKIHPNDEKRIIRALEYYYSRGERISDNYYKKKISLYNLAMVGLTMDRQLLYQRINKRVDKMIEAGLLDEVRMLLNQGYPRNLPAMQGLGYKQMAAFCVGDLSWDEAIRVLKRDTRRFAKRQLTWFRRDERIVWIDVSHMAEDDIICKITEYICRTL</sequence>
<dbReference type="SUPFAM" id="SSF52540">
    <property type="entry name" value="P-loop containing nucleoside triphosphate hydrolases"/>
    <property type="match status" value="2"/>
</dbReference>
<feature type="binding site" evidence="10">
    <location>
        <begin position="12"/>
        <end position="17"/>
    </location>
    <ligand>
        <name>substrate</name>
    </ligand>
</feature>
<evidence type="ECO:0000256" key="3">
    <source>
        <dbReference type="ARBA" id="ARBA00005842"/>
    </source>
</evidence>
<evidence type="ECO:0000256" key="7">
    <source>
        <dbReference type="ARBA" id="ARBA00022840"/>
    </source>
</evidence>
<keyword evidence="5 10" id="KW-0819">tRNA processing</keyword>
<dbReference type="KEGG" id="dbc:MFMK1_002193"/>
<keyword evidence="7 10" id="KW-0067">ATP-binding</keyword>
<evidence type="ECO:0000256" key="11">
    <source>
        <dbReference type="RuleBase" id="RU003783"/>
    </source>
</evidence>
<comment type="caution">
    <text evidence="10">Lacks conserved residue(s) required for the propagation of feature annotation.</text>
</comment>
<dbReference type="Gene3D" id="1.10.20.140">
    <property type="match status" value="1"/>
</dbReference>
<keyword evidence="6 10" id="KW-0547">Nucleotide-binding</keyword>
<organism evidence="14 15">
    <name type="scientific">Metallumcola ferriviriculae</name>
    <dbReference type="NCBI Taxonomy" id="3039180"/>
    <lineage>
        <taxon>Bacteria</taxon>
        <taxon>Bacillati</taxon>
        <taxon>Bacillota</taxon>
        <taxon>Clostridia</taxon>
        <taxon>Neomoorellales</taxon>
        <taxon>Desulfitibacteraceae</taxon>
        <taxon>Metallumcola</taxon>
    </lineage>
</organism>
<reference evidence="14 15" key="1">
    <citation type="submission" date="2023-04" db="EMBL/GenBank/DDBJ databases">
        <authorList>
            <person name="Hsu D."/>
        </authorList>
    </citation>
    <scope>NUCLEOTIDE SEQUENCE [LARGE SCALE GENOMIC DNA]</scope>
    <source>
        <strain evidence="14 15">MK1</strain>
    </source>
</reference>
<evidence type="ECO:0000256" key="1">
    <source>
        <dbReference type="ARBA" id="ARBA00001946"/>
    </source>
</evidence>
<dbReference type="InterPro" id="IPR039657">
    <property type="entry name" value="Dimethylallyltransferase"/>
</dbReference>
<protein>
    <recommendedName>
        <fullName evidence="10">tRNA dimethylallyltransferase</fullName>
        <ecNumber evidence="10">2.5.1.75</ecNumber>
    </recommendedName>
    <alternativeName>
        <fullName evidence="10">Dimethylallyl diphosphate:tRNA dimethylallyltransferase</fullName>
        <shortName evidence="10">DMAPP:tRNA dimethylallyltransferase</shortName>
        <shortName evidence="10">DMATase</shortName>
    </alternativeName>
    <alternativeName>
        <fullName evidence="10">Isopentenyl-diphosphate:tRNA isopentenyltransferase</fullName>
        <shortName evidence="10">IPP transferase</shortName>
        <shortName evidence="10">IPPT</shortName>
        <shortName evidence="10">IPTase</shortName>
    </alternativeName>
</protein>
<dbReference type="GO" id="GO:0052381">
    <property type="term" value="F:tRNA dimethylallyltransferase activity"/>
    <property type="evidence" value="ECO:0007669"/>
    <property type="project" value="UniProtKB-UniRule"/>
</dbReference>
<keyword evidence="4 10" id="KW-0808">Transferase</keyword>
<dbReference type="InterPro" id="IPR018022">
    <property type="entry name" value="IPT"/>
</dbReference>
<dbReference type="GO" id="GO:0006400">
    <property type="term" value="P:tRNA modification"/>
    <property type="evidence" value="ECO:0007669"/>
    <property type="project" value="TreeGrafter"/>
</dbReference>
<accession>A0AAU0UQ70</accession>
<evidence type="ECO:0000256" key="10">
    <source>
        <dbReference type="HAMAP-Rule" id="MF_00185"/>
    </source>
</evidence>
<comment type="catalytic activity">
    <reaction evidence="9 10 11">
        <text>adenosine(37) in tRNA + dimethylallyl diphosphate = N(6)-dimethylallyladenosine(37) in tRNA + diphosphate</text>
        <dbReference type="Rhea" id="RHEA:26482"/>
        <dbReference type="Rhea" id="RHEA-COMP:10162"/>
        <dbReference type="Rhea" id="RHEA-COMP:10375"/>
        <dbReference type="ChEBI" id="CHEBI:33019"/>
        <dbReference type="ChEBI" id="CHEBI:57623"/>
        <dbReference type="ChEBI" id="CHEBI:74411"/>
        <dbReference type="ChEBI" id="CHEBI:74415"/>
        <dbReference type="EC" id="2.5.1.75"/>
    </reaction>
</comment>
<dbReference type="PANTHER" id="PTHR11088:SF60">
    <property type="entry name" value="TRNA DIMETHYLALLYLTRANSFERASE"/>
    <property type="match status" value="1"/>
</dbReference>
<dbReference type="Gene3D" id="3.40.50.300">
    <property type="entry name" value="P-loop containing nucleotide triphosphate hydrolases"/>
    <property type="match status" value="1"/>
</dbReference>
<evidence type="ECO:0000313" key="15">
    <source>
        <dbReference type="Proteomes" id="UP001329915"/>
    </source>
</evidence>
<feature type="region of interest" description="Interaction with substrate tRNA" evidence="10">
    <location>
        <begin position="35"/>
        <end position="38"/>
    </location>
</feature>
<evidence type="ECO:0000256" key="5">
    <source>
        <dbReference type="ARBA" id="ARBA00022694"/>
    </source>
</evidence>
<dbReference type="HAMAP" id="MF_00185">
    <property type="entry name" value="IPP_trans"/>
    <property type="match status" value="1"/>
</dbReference>
<dbReference type="NCBIfam" id="TIGR00174">
    <property type="entry name" value="miaA"/>
    <property type="match status" value="1"/>
</dbReference>
<dbReference type="Proteomes" id="UP001329915">
    <property type="component" value="Chromosome"/>
</dbReference>
<evidence type="ECO:0000256" key="9">
    <source>
        <dbReference type="ARBA" id="ARBA00049563"/>
    </source>
</evidence>
<dbReference type="RefSeq" id="WP_366921777.1">
    <property type="nucleotide sequence ID" value="NZ_CP121694.1"/>
</dbReference>
<proteinExistence type="inferred from homology"/>
<comment type="function">
    <text evidence="2 10 12">Catalyzes the transfer of a dimethylallyl group onto the adenine at position 37 in tRNAs that read codons beginning with uridine, leading to the formation of N6-(dimethylallyl)adenosine (i(6)A).</text>
</comment>
<comment type="subunit">
    <text evidence="10">Monomer.</text>
</comment>
<dbReference type="AlphaFoldDB" id="A0AAU0UQ70"/>